<evidence type="ECO:0000259" key="4">
    <source>
        <dbReference type="Pfam" id="PF13538"/>
    </source>
</evidence>
<gene>
    <name evidence="6" type="ORF">QWZ14_08210</name>
</gene>
<dbReference type="PANTHER" id="PTHR43788:SF6">
    <property type="entry name" value="DNA HELICASE B"/>
    <property type="match status" value="1"/>
</dbReference>
<dbReference type="Gene3D" id="3.40.50.300">
    <property type="entry name" value="P-loop containing nucleotide triphosphate hydrolases"/>
    <property type="match status" value="2"/>
</dbReference>
<keyword evidence="7" id="KW-1185">Reference proteome</keyword>
<comment type="caution">
    <text evidence="6">The sequence shown here is derived from an EMBL/GenBank/DDBJ whole genome shotgun (WGS) entry which is preliminary data.</text>
</comment>
<dbReference type="InterPro" id="IPR029493">
    <property type="entry name" value="RecD2-like_HHH"/>
</dbReference>
<dbReference type="RefSeq" id="WP_290316143.1">
    <property type="nucleotide sequence ID" value="NZ_JAUFPN010000080.1"/>
</dbReference>
<sequence>MIGRKPSSGPAATAHPDQYESHGGTSVRDCNPSGSFLVCFLARSKRFPGIGLGTAHRLWRAHGPALYGILAGDDPCPLHAVLGEERAADLLHAWQEDQAESDVAVWLDENRLDPRLANKVIAVWGKEGAAKLRANPYVMLTFAEWPKVDAAAHRVGIDAADPRRLVGAVEADLYARLAQKDTAVRRDVLVASICRMLGRGTALAEYAIDLAITEGGAVLAPGGCLLQPAGAAVMERYIEGRILDMQLRSRQAGLFDVAIRDTDVEAELADSERGSGHDLTPEQQRAVRMAVNAGISLLIGGAGVGKTTTLRAVHSIMVRHGQPVLQMALAGRAAQRLREATGCHAYTIAGFLMQVSSGRLKVPPDALVVVDEASMLDLPAAYRILRALPRSARLLLVGDPAQLSPIGFGLVFHIAASERRLPIVELTRVHRQAAETGIPLVAAAVRSGHLPSLPMFGFLPFHGVSALPCQPEQLGAALVDAVSALGGIGACQILSPLRKGETGSDAINALFHATCAPTRRHVPDRRIAVGEPVVWTVNDWERGLMNGSLGYILEVDSLGNTIIEMDGVVHRFGRSDNLQALQLAYAITVHKAQGSQFQRVVVPIFPSRLLDRTLIYTAITRATEQVVLVGDITAAERAIRAMPRSETRTVGLKVLAA</sequence>
<evidence type="ECO:0000256" key="1">
    <source>
        <dbReference type="ARBA" id="ARBA00022741"/>
    </source>
</evidence>
<proteinExistence type="predicted"/>
<keyword evidence="1" id="KW-0547">Nucleotide-binding</keyword>
<dbReference type="SUPFAM" id="SSF52540">
    <property type="entry name" value="P-loop containing nucleoside triphosphate hydrolases"/>
    <property type="match status" value="2"/>
</dbReference>
<reference evidence="7" key="1">
    <citation type="journal article" date="2019" name="Int. J. Syst. Evol. Microbiol.">
        <title>The Global Catalogue of Microorganisms (GCM) 10K type strain sequencing project: providing services to taxonomists for standard genome sequencing and annotation.</title>
        <authorList>
            <consortium name="The Broad Institute Genomics Platform"/>
            <consortium name="The Broad Institute Genome Sequencing Center for Infectious Disease"/>
            <person name="Wu L."/>
            <person name="Ma J."/>
        </authorList>
    </citation>
    <scope>NUCLEOTIDE SEQUENCE [LARGE SCALE GENOMIC DNA]</scope>
    <source>
        <strain evidence="7">CECT 7131</strain>
    </source>
</reference>
<evidence type="ECO:0000256" key="3">
    <source>
        <dbReference type="SAM" id="MobiDB-lite"/>
    </source>
</evidence>
<dbReference type="Proteomes" id="UP001529369">
    <property type="component" value="Unassembled WGS sequence"/>
</dbReference>
<dbReference type="Pfam" id="PF13604">
    <property type="entry name" value="AAA_30"/>
    <property type="match status" value="1"/>
</dbReference>
<dbReference type="CDD" id="cd17933">
    <property type="entry name" value="DEXSc_RecD-like"/>
    <property type="match status" value="1"/>
</dbReference>
<keyword evidence="2" id="KW-0067">ATP-binding</keyword>
<feature type="domain" description="ATP-dependent RecD2 DNA helicase-like helix-hairpin-helix" evidence="5">
    <location>
        <begin position="97"/>
        <end position="170"/>
    </location>
</feature>
<feature type="domain" description="UvrD-like helicase C-terminal" evidence="4">
    <location>
        <begin position="583"/>
        <end position="629"/>
    </location>
</feature>
<dbReference type="InterPro" id="IPR027417">
    <property type="entry name" value="P-loop_NTPase"/>
</dbReference>
<organism evidence="6 7">
    <name type="scientific">Paeniroseomonas aquatica</name>
    <dbReference type="NCBI Taxonomy" id="373043"/>
    <lineage>
        <taxon>Bacteria</taxon>
        <taxon>Pseudomonadati</taxon>
        <taxon>Pseudomonadota</taxon>
        <taxon>Alphaproteobacteria</taxon>
        <taxon>Acetobacterales</taxon>
        <taxon>Acetobacteraceae</taxon>
        <taxon>Paeniroseomonas</taxon>
    </lineage>
</organism>
<name>A0ABT8A3S4_9PROT</name>
<dbReference type="PANTHER" id="PTHR43788">
    <property type="entry name" value="DNA2/NAM7 HELICASE FAMILY MEMBER"/>
    <property type="match status" value="1"/>
</dbReference>
<dbReference type="Gene3D" id="2.30.30.940">
    <property type="match status" value="1"/>
</dbReference>
<evidence type="ECO:0000313" key="7">
    <source>
        <dbReference type="Proteomes" id="UP001529369"/>
    </source>
</evidence>
<dbReference type="InterPro" id="IPR050534">
    <property type="entry name" value="Coronavir_polyprotein_1ab"/>
</dbReference>
<accession>A0ABT8A3S4</accession>
<evidence type="ECO:0000256" key="2">
    <source>
        <dbReference type="ARBA" id="ARBA00022840"/>
    </source>
</evidence>
<feature type="region of interest" description="Disordered" evidence="3">
    <location>
        <begin position="1"/>
        <end position="26"/>
    </location>
</feature>
<dbReference type="CDD" id="cd18809">
    <property type="entry name" value="SF1_C_RecD"/>
    <property type="match status" value="1"/>
</dbReference>
<dbReference type="Pfam" id="PF14490">
    <property type="entry name" value="HHH_RecD2"/>
    <property type="match status" value="1"/>
</dbReference>
<protein>
    <submittedName>
        <fullName evidence="6">AAA family ATPase</fullName>
    </submittedName>
</protein>
<dbReference type="EMBL" id="JAUFPN010000080">
    <property type="protein sequence ID" value="MDN3564349.1"/>
    <property type="molecule type" value="Genomic_DNA"/>
</dbReference>
<evidence type="ECO:0000313" key="6">
    <source>
        <dbReference type="EMBL" id="MDN3564349.1"/>
    </source>
</evidence>
<evidence type="ECO:0000259" key="5">
    <source>
        <dbReference type="Pfam" id="PF14490"/>
    </source>
</evidence>
<dbReference type="Pfam" id="PF13538">
    <property type="entry name" value="UvrD_C_2"/>
    <property type="match status" value="1"/>
</dbReference>
<dbReference type="InterPro" id="IPR027785">
    <property type="entry name" value="UvrD-like_helicase_C"/>
</dbReference>